<name>A0A5B7G2L2_PORTR</name>
<accession>A0A5B7G2L2</accession>
<dbReference type="SUPFAM" id="SSF49313">
    <property type="entry name" value="Cadherin-like"/>
    <property type="match status" value="1"/>
</dbReference>
<dbReference type="GO" id="GO:0005509">
    <property type="term" value="F:calcium ion binding"/>
    <property type="evidence" value="ECO:0007669"/>
    <property type="project" value="UniProtKB-UniRule"/>
</dbReference>
<evidence type="ECO:0000256" key="1">
    <source>
        <dbReference type="ARBA" id="ARBA00004167"/>
    </source>
</evidence>
<feature type="domain" description="Cadherin" evidence="9">
    <location>
        <begin position="138"/>
        <end position="280"/>
    </location>
</feature>
<dbReference type="GO" id="GO:0005912">
    <property type="term" value="C:adherens junction"/>
    <property type="evidence" value="ECO:0007669"/>
    <property type="project" value="TreeGrafter"/>
</dbReference>
<dbReference type="PANTHER" id="PTHR24027:SF422">
    <property type="entry name" value="CADHERIN DOMAIN-CONTAINING PROTEIN"/>
    <property type="match status" value="1"/>
</dbReference>
<dbReference type="OrthoDB" id="6252479at2759"/>
<reference evidence="10 11" key="1">
    <citation type="submission" date="2019-05" db="EMBL/GenBank/DDBJ databases">
        <title>Another draft genome of Portunus trituberculatus and its Hox gene families provides insights of decapod evolution.</title>
        <authorList>
            <person name="Jeong J.-H."/>
            <person name="Song I."/>
            <person name="Kim S."/>
            <person name="Choi T."/>
            <person name="Kim D."/>
            <person name="Ryu S."/>
            <person name="Kim W."/>
        </authorList>
    </citation>
    <scope>NUCLEOTIDE SEQUENCE [LARGE SCALE GENOMIC DNA]</scope>
    <source>
        <tissue evidence="10">Muscle</tissue>
    </source>
</reference>
<evidence type="ECO:0000256" key="8">
    <source>
        <dbReference type="PROSITE-ProRule" id="PRU00043"/>
    </source>
</evidence>
<keyword evidence="6" id="KW-1133">Transmembrane helix</keyword>
<dbReference type="SMART" id="SM00112">
    <property type="entry name" value="CA"/>
    <property type="match status" value="1"/>
</dbReference>
<evidence type="ECO:0000313" key="10">
    <source>
        <dbReference type="EMBL" id="MPC51378.1"/>
    </source>
</evidence>
<evidence type="ECO:0000256" key="5">
    <source>
        <dbReference type="ARBA" id="ARBA00022837"/>
    </source>
</evidence>
<dbReference type="Pfam" id="PF00028">
    <property type="entry name" value="Cadherin"/>
    <property type="match status" value="1"/>
</dbReference>
<comment type="subcellular location">
    <subcellularLocation>
        <location evidence="1">Membrane</location>
        <topology evidence="1">Single-pass membrane protein</topology>
    </subcellularLocation>
</comment>
<dbReference type="GO" id="GO:0016342">
    <property type="term" value="C:catenin complex"/>
    <property type="evidence" value="ECO:0007669"/>
    <property type="project" value="TreeGrafter"/>
</dbReference>
<dbReference type="GO" id="GO:0034332">
    <property type="term" value="P:adherens junction organization"/>
    <property type="evidence" value="ECO:0007669"/>
    <property type="project" value="TreeGrafter"/>
</dbReference>
<organism evidence="10 11">
    <name type="scientific">Portunus trituberculatus</name>
    <name type="common">Swimming crab</name>
    <name type="synonym">Neptunus trituberculatus</name>
    <dbReference type="NCBI Taxonomy" id="210409"/>
    <lineage>
        <taxon>Eukaryota</taxon>
        <taxon>Metazoa</taxon>
        <taxon>Ecdysozoa</taxon>
        <taxon>Arthropoda</taxon>
        <taxon>Crustacea</taxon>
        <taxon>Multicrustacea</taxon>
        <taxon>Malacostraca</taxon>
        <taxon>Eumalacostraca</taxon>
        <taxon>Eucarida</taxon>
        <taxon>Decapoda</taxon>
        <taxon>Pleocyemata</taxon>
        <taxon>Brachyura</taxon>
        <taxon>Eubrachyura</taxon>
        <taxon>Portunoidea</taxon>
        <taxon>Portunidae</taxon>
        <taxon>Portuninae</taxon>
        <taxon>Portunus</taxon>
    </lineage>
</organism>
<dbReference type="GO" id="GO:0016339">
    <property type="term" value="P:calcium-dependent cell-cell adhesion via plasma membrane cell adhesion molecules"/>
    <property type="evidence" value="ECO:0007669"/>
    <property type="project" value="TreeGrafter"/>
</dbReference>
<dbReference type="GO" id="GO:0016477">
    <property type="term" value="P:cell migration"/>
    <property type="evidence" value="ECO:0007669"/>
    <property type="project" value="TreeGrafter"/>
</dbReference>
<keyword evidence="4" id="KW-0677">Repeat</keyword>
<dbReference type="Gene3D" id="2.60.40.60">
    <property type="entry name" value="Cadherins"/>
    <property type="match status" value="2"/>
</dbReference>
<keyword evidence="11" id="KW-1185">Reference proteome</keyword>
<protein>
    <submittedName>
        <fullName evidence="10">DE-cadherin</fullName>
    </submittedName>
</protein>
<evidence type="ECO:0000256" key="3">
    <source>
        <dbReference type="ARBA" id="ARBA00022729"/>
    </source>
</evidence>
<keyword evidence="3" id="KW-0732">Signal</keyword>
<evidence type="ECO:0000256" key="2">
    <source>
        <dbReference type="ARBA" id="ARBA00022692"/>
    </source>
</evidence>
<dbReference type="CDD" id="cd11304">
    <property type="entry name" value="Cadherin_repeat"/>
    <property type="match status" value="1"/>
</dbReference>
<evidence type="ECO:0000313" key="11">
    <source>
        <dbReference type="Proteomes" id="UP000324222"/>
    </source>
</evidence>
<proteinExistence type="predicted"/>
<dbReference type="Proteomes" id="UP000324222">
    <property type="component" value="Unassembled WGS sequence"/>
</dbReference>
<gene>
    <name evidence="10" type="primary">shg_2</name>
    <name evidence="10" type="ORF">E2C01_045222</name>
</gene>
<evidence type="ECO:0000256" key="4">
    <source>
        <dbReference type="ARBA" id="ARBA00022737"/>
    </source>
</evidence>
<dbReference type="PRINTS" id="PR00205">
    <property type="entry name" value="CADHERIN"/>
</dbReference>
<evidence type="ECO:0000259" key="9">
    <source>
        <dbReference type="PROSITE" id="PS50268"/>
    </source>
</evidence>
<sequence>MLFIQYCPCVLARSNVPNDPDVFFILVTGNTGDTNADGTFAIRKLANNDPSCPAGSRGVVIYLAVRNLDYETITQYKLILQVVYVLLAAAVITGSFVGSEPTRIIKHESRLHPQNTQNARVDEQVLVAIEDVNDIPPLLQPFDGAITENSPPILITTIKAIDKDASPQFRNLVYSFDEADVNPDVKTKFSLSPNGQLRTLMPLDREDKNKYMIPVHVTDGVEPCVLWGPKGLQAHGFESCPRSVCRLGFLTRGNGVLADHNRTSMYWITVQDINDVPPQFDENLGVYEVEVPEDKAVGKNTGIVLKVIDPDVGEFTYCMLSLFSYSFIDPCVIELRLISRIRSCGEFSVLCM</sequence>
<keyword evidence="5 8" id="KW-0106">Calcium</keyword>
<dbReference type="InterPro" id="IPR002126">
    <property type="entry name" value="Cadherin-like_dom"/>
</dbReference>
<keyword evidence="2" id="KW-0812">Transmembrane</keyword>
<dbReference type="EMBL" id="VSRR010010136">
    <property type="protein sequence ID" value="MPC51378.1"/>
    <property type="molecule type" value="Genomic_DNA"/>
</dbReference>
<dbReference type="PANTHER" id="PTHR24027">
    <property type="entry name" value="CADHERIN-23"/>
    <property type="match status" value="1"/>
</dbReference>
<dbReference type="InterPro" id="IPR039808">
    <property type="entry name" value="Cadherin"/>
</dbReference>
<dbReference type="InterPro" id="IPR015919">
    <property type="entry name" value="Cadherin-like_sf"/>
</dbReference>
<evidence type="ECO:0000256" key="7">
    <source>
        <dbReference type="ARBA" id="ARBA00023136"/>
    </source>
</evidence>
<dbReference type="PROSITE" id="PS50268">
    <property type="entry name" value="CADHERIN_2"/>
    <property type="match status" value="1"/>
</dbReference>
<dbReference type="GO" id="GO:0044331">
    <property type="term" value="P:cell-cell adhesion mediated by cadherin"/>
    <property type="evidence" value="ECO:0007669"/>
    <property type="project" value="TreeGrafter"/>
</dbReference>
<dbReference type="GO" id="GO:0007043">
    <property type="term" value="P:cell-cell junction assembly"/>
    <property type="evidence" value="ECO:0007669"/>
    <property type="project" value="TreeGrafter"/>
</dbReference>
<keyword evidence="7" id="KW-0472">Membrane</keyword>
<dbReference type="GO" id="GO:0045296">
    <property type="term" value="F:cadherin binding"/>
    <property type="evidence" value="ECO:0007669"/>
    <property type="project" value="TreeGrafter"/>
</dbReference>
<evidence type="ECO:0000256" key="6">
    <source>
        <dbReference type="ARBA" id="ARBA00022989"/>
    </source>
</evidence>
<dbReference type="AlphaFoldDB" id="A0A5B7G2L2"/>
<comment type="caution">
    <text evidence="10">The sequence shown here is derived from an EMBL/GenBank/DDBJ whole genome shotgun (WGS) entry which is preliminary data.</text>
</comment>
<dbReference type="GO" id="GO:0000902">
    <property type="term" value="P:cell morphogenesis"/>
    <property type="evidence" value="ECO:0007669"/>
    <property type="project" value="TreeGrafter"/>
</dbReference>
<dbReference type="GO" id="GO:0007156">
    <property type="term" value="P:homophilic cell adhesion via plasma membrane adhesion molecules"/>
    <property type="evidence" value="ECO:0007669"/>
    <property type="project" value="InterPro"/>
</dbReference>
<dbReference type="GO" id="GO:0008013">
    <property type="term" value="F:beta-catenin binding"/>
    <property type="evidence" value="ECO:0007669"/>
    <property type="project" value="TreeGrafter"/>
</dbReference>